<comment type="caution">
    <text evidence="1">The sequence shown here is derived from an EMBL/GenBank/DDBJ whole genome shotgun (WGS) entry which is preliminary data.</text>
</comment>
<protein>
    <submittedName>
        <fullName evidence="1">Uncharacterized protein</fullName>
    </submittedName>
</protein>
<evidence type="ECO:0000313" key="1">
    <source>
        <dbReference type="EMBL" id="MFC3886647.1"/>
    </source>
</evidence>
<dbReference type="RefSeq" id="WP_377919062.1">
    <property type="nucleotide sequence ID" value="NZ_JBHRZT010000073.1"/>
</dbReference>
<evidence type="ECO:0000313" key="2">
    <source>
        <dbReference type="Proteomes" id="UP001595752"/>
    </source>
</evidence>
<reference evidence="2" key="1">
    <citation type="journal article" date="2019" name="Int. J. Syst. Evol. Microbiol.">
        <title>The Global Catalogue of Microorganisms (GCM) 10K type strain sequencing project: providing services to taxonomists for standard genome sequencing and annotation.</title>
        <authorList>
            <consortium name="The Broad Institute Genomics Platform"/>
            <consortium name="The Broad Institute Genome Sequencing Center for Infectious Disease"/>
            <person name="Wu L."/>
            <person name="Ma J."/>
        </authorList>
    </citation>
    <scope>NUCLEOTIDE SEQUENCE [LARGE SCALE GENOMIC DNA]</scope>
    <source>
        <strain evidence="2">CCUG 61889</strain>
    </source>
</reference>
<sequence length="69" mass="8254">MILEKLQEIFRDILDNEELVVTEHASDWIQQCKSKRMLILGRDSPEEYMKKLEGTAHLAEKWGYYLRRG</sequence>
<organism evidence="1 2">
    <name type="scientific">Bacillus songklensis</name>
    <dbReference type="NCBI Taxonomy" id="1069116"/>
    <lineage>
        <taxon>Bacteria</taxon>
        <taxon>Bacillati</taxon>
        <taxon>Bacillota</taxon>
        <taxon>Bacilli</taxon>
        <taxon>Bacillales</taxon>
        <taxon>Bacillaceae</taxon>
        <taxon>Bacillus</taxon>
    </lineage>
</organism>
<proteinExistence type="predicted"/>
<dbReference type="Proteomes" id="UP001595752">
    <property type="component" value="Unassembled WGS sequence"/>
</dbReference>
<dbReference type="EMBL" id="JBHRZT010000073">
    <property type="protein sequence ID" value="MFC3886647.1"/>
    <property type="molecule type" value="Genomic_DNA"/>
</dbReference>
<accession>A0ABV8BBZ3</accession>
<gene>
    <name evidence="1" type="ORF">ACFOU2_25375</name>
</gene>
<name>A0ABV8BBZ3_9BACI</name>
<keyword evidence="2" id="KW-1185">Reference proteome</keyword>